<reference evidence="8 9" key="1">
    <citation type="submission" date="2011-04" db="EMBL/GenBank/DDBJ databases">
        <title>The Genome Sequence of Dysgonomonas gadei ATCC BAA-286.</title>
        <authorList>
            <consortium name="The Broad Institute Genome Sequencing Platform"/>
            <person name="Earl A."/>
            <person name="Ward D."/>
            <person name="Feldgarden M."/>
            <person name="Gevers D."/>
            <person name="Pudlo N."/>
            <person name="Martens E."/>
            <person name="Allen-Vercoe E."/>
            <person name="Young S.K."/>
            <person name="Zeng Q."/>
            <person name="Gargeya S."/>
            <person name="Fitzgerald M."/>
            <person name="Haas B."/>
            <person name="Abouelleil A."/>
            <person name="Alvarado L."/>
            <person name="Arachchi H.M."/>
            <person name="Berlin A."/>
            <person name="Brown A."/>
            <person name="Chapman S.B."/>
            <person name="Chen Z."/>
            <person name="Dunbar C."/>
            <person name="Freedman E."/>
            <person name="Gearin G."/>
            <person name="Gellesch M."/>
            <person name="Goldberg J."/>
            <person name="Griggs A."/>
            <person name="Gujja S."/>
            <person name="Heiman D."/>
            <person name="Howarth C."/>
            <person name="Larson L."/>
            <person name="Lui A."/>
            <person name="MacDonald P.J.P."/>
            <person name="Mehta T."/>
            <person name="Montmayeur A."/>
            <person name="Murphy C."/>
            <person name="Neiman D."/>
            <person name="Pearson M."/>
            <person name="Priest M."/>
            <person name="Roberts A."/>
            <person name="Saif S."/>
            <person name="Shea T."/>
            <person name="Shenoy N."/>
            <person name="Sisk P."/>
            <person name="Stolte C."/>
            <person name="Sykes S."/>
            <person name="Yandava C."/>
            <person name="Wortman J."/>
            <person name="Nusbaum C."/>
            <person name="Birren B."/>
        </authorList>
    </citation>
    <scope>NUCLEOTIDE SEQUENCE [LARGE SCALE GENOMIC DNA]</scope>
    <source>
        <strain evidence="8 9">ATCC BAA-286</strain>
    </source>
</reference>
<dbReference type="STRING" id="742766.HMPREF9455_03992"/>
<dbReference type="GO" id="GO:0009279">
    <property type="term" value="C:cell outer membrane"/>
    <property type="evidence" value="ECO:0007669"/>
    <property type="project" value="UniProtKB-SubCell"/>
</dbReference>
<evidence type="ECO:0000256" key="5">
    <source>
        <dbReference type="ARBA" id="ARBA00023237"/>
    </source>
</evidence>
<keyword evidence="4" id="KW-0472">Membrane</keyword>
<dbReference type="InterPro" id="IPR011990">
    <property type="entry name" value="TPR-like_helical_dom_sf"/>
</dbReference>
<evidence type="ECO:0000256" key="1">
    <source>
        <dbReference type="ARBA" id="ARBA00004442"/>
    </source>
</evidence>
<comment type="caution">
    <text evidence="8">The sequence shown here is derived from an EMBL/GenBank/DDBJ whole genome shotgun (WGS) entry which is preliminary data.</text>
</comment>
<organism evidence="8 9">
    <name type="scientific">Dysgonomonas gadei ATCC BAA-286</name>
    <dbReference type="NCBI Taxonomy" id="742766"/>
    <lineage>
        <taxon>Bacteria</taxon>
        <taxon>Pseudomonadati</taxon>
        <taxon>Bacteroidota</taxon>
        <taxon>Bacteroidia</taxon>
        <taxon>Bacteroidales</taxon>
        <taxon>Dysgonomonadaceae</taxon>
        <taxon>Dysgonomonas</taxon>
    </lineage>
</organism>
<accession>F5J3S5</accession>
<dbReference type="Proteomes" id="UP000004913">
    <property type="component" value="Unassembled WGS sequence"/>
</dbReference>
<dbReference type="SUPFAM" id="SSF48452">
    <property type="entry name" value="TPR-like"/>
    <property type="match status" value="1"/>
</dbReference>
<evidence type="ECO:0000259" key="6">
    <source>
        <dbReference type="Pfam" id="PF07980"/>
    </source>
</evidence>
<feature type="domain" description="RagB/SusD" evidence="6">
    <location>
        <begin position="268"/>
        <end position="468"/>
    </location>
</feature>
<evidence type="ECO:0000256" key="2">
    <source>
        <dbReference type="ARBA" id="ARBA00006275"/>
    </source>
</evidence>
<comment type="subcellular location">
    <subcellularLocation>
        <location evidence="1">Cell outer membrane</location>
    </subcellularLocation>
</comment>
<gene>
    <name evidence="8" type="ORF">HMPREF9455_03992</name>
</gene>
<comment type="similarity">
    <text evidence="2">Belongs to the SusD family.</text>
</comment>
<proteinExistence type="inferred from homology"/>
<dbReference type="HOGENOM" id="CLU_015553_0_2_10"/>
<dbReference type="Pfam" id="PF14322">
    <property type="entry name" value="SusD-like_3"/>
    <property type="match status" value="1"/>
</dbReference>
<dbReference type="Gene3D" id="1.25.40.390">
    <property type="match status" value="1"/>
</dbReference>
<evidence type="ECO:0000259" key="7">
    <source>
        <dbReference type="Pfam" id="PF14322"/>
    </source>
</evidence>
<feature type="domain" description="SusD-like N-terminal" evidence="7">
    <location>
        <begin position="64"/>
        <end position="212"/>
    </location>
</feature>
<evidence type="ECO:0000256" key="3">
    <source>
        <dbReference type="ARBA" id="ARBA00022729"/>
    </source>
</evidence>
<dbReference type="RefSeq" id="WP_006801528.1">
    <property type="nucleotide sequence ID" value="NZ_GL891994.1"/>
</dbReference>
<evidence type="ECO:0000313" key="9">
    <source>
        <dbReference type="Proteomes" id="UP000004913"/>
    </source>
</evidence>
<protein>
    <recommendedName>
        <fullName evidence="10">SusD-like N-terminal domain-containing protein</fullName>
    </recommendedName>
</protein>
<dbReference type="PROSITE" id="PS51257">
    <property type="entry name" value="PROKAR_LIPOPROTEIN"/>
    <property type="match status" value="1"/>
</dbReference>
<dbReference type="AlphaFoldDB" id="F5J3S5"/>
<dbReference type="InterPro" id="IPR012944">
    <property type="entry name" value="SusD_RagB_dom"/>
</dbReference>
<dbReference type="eggNOG" id="COG1435">
    <property type="taxonomic scope" value="Bacteria"/>
</dbReference>
<evidence type="ECO:0000313" key="8">
    <source>
        <dbReference type="EMBL" id="EGJ99623.1"/>
    </source>
</evidence>
<evidence type="ECO:0000256" key="4">
    <source>
        <dbReference type="ARBA" id="ARBA00023136"/>
    </source>
</evidence>
<dbReference type="OrthoDB" id="5694214at2"/>
<keyword evidence="3" id="KW-0732">Signal</keyword>
<name>F5J3S5_9BACT</name>
<keyword evidence="5" id="KW-0998">Cell outer membrane</keyword>
<dbReference type="EMBL" id="ADLV01000055">
    <property type="protein sequence ID" value="EGJ99623.1"/>
    <property type="molecule type" value="Genomic_DNA"/>
</dbReference>
<dbReference type="InterPro" id="IPR033985">
    <property type="entry name" value="SusD-like_N"/>
</dbReference>
<evidence type="ECO:0008006" key="10">
    <source>
        <dbReference type="Google" id="ProtNLM"/>
    </source>
</evidence>
<dbReference type="Pfam" id="PF07980">
    <property type="entry name" value="SusD_RagB"/>
    <property type="match status" value="1"/>
</dbReference>
<keyword evidence="9" id="KW-1185">Reference proteome</keyword>
<sequence>MKKIIIISGILLLLTLMFSCHDHLSNYPLSDHAENKVWNSAASAQLFVNGTMYVKDHLLDKGNNHSDDWCDDMVINSQMGSAQNVVREVLTSDHGISTYGWNMFPEIRRCNLIIDKVTSSASIKDTDKPYLIAQARFLRAIVYYNMARKFGRLIILDRVLTPEDELMLGRSKTIKETYDFILQDLKDAATDLPDSGEAGAITQGAAYALLAETALQGAAYLDDTTAKSEYYAISKKASEDLFALGKYSLEGDYDKLFNDFTTGLNSKEIILGSYWLSDNTYTSGTWKMKFAPNQGASNKLPPAVAAIWPMNDFMEGWFEKSPSQEIVDAYQVIDKDGKAKNWDETSYYNNFRPGVDYVHDVLYKNRDARFYSTITYDSCWYMNSLLTMRLGGNMYYKNNMEKDQHMTKSGYLYRKGSYLDKDMIIGSSVKMNYHLTPLRLGRSYLNYAEVMLRLKDAPKAIEYINKTRITHGQLPT</sequence>